<dbReference type="Proteomes" id="UP000199460">
    <property type="component" value="Unassembled WGS sequence"/>
</dbReference>
<proteinExistence type="predicted"/>
<feature type="signal peptide" evidence="2">
    <location>
        <begin position="1"/>
        <end position="21"/>
    </location>
</feature>
<dbReference type="AlphaFoldDB" id="A0A1H0NQG9"/>
<evidence type="ECO:0000256" key="1">
    <source>
        <dbReference type="SAM" id="MobiDB-lite"/>
    </source>
</evidence>
<reference evidence="4" key="1">
    <citation type="submission" date="2016-10" db="EMBL/GenBank/DDBJ databases">
        <authorList>
            <person name="Varghese N."/>
            <person name="Submissions S."/>
        </authorList>
    </citation>
    <scope>NUCLEOTIDE SEQUENCE [LARGE SCALE GENOMIC DNA]</scope>
    <source>
        <strain evidence="4">JCM 18416</strain>
    </source>
</reference>
<keyword evidence="2" id="KW-0732">Signal</keyword>
<dbReference type="GeneID" id="300930622"/>
<feature type="region of interest" description="Disordered" evidence="1">
    <location>
        <begin position="34"/>
        <end position="57"/>
    </location>
</feature>
<feature type="chain" id="PRO_5011598177" evidence="2">
    <location>
        <begin position="22"/>
        <end position="190"/>
    </location>
</feature>
<organism evidence="3 4">
    <name type="scientific">Ectopseudomonas guguanensis</name>
    <dbReference type="NCBI Taxonomy" id="1198456"/>
    <lineage>
        <taxon>Bacteria</taxon>
        <taxon>Pseudomonadati</taxon>
        <taxon>Pseudomonadota</taxon>
        <taxon>Gammaproteobacteria</taxon>
        <taxon>Pseudomonadales</taxon>
        <taxon>Pseudomonadaceae</taxon>
        <taxon>Ectopseudomonas</taxon>
    </lineage>
</organism>
<evidence type="ECO:0000313" key="4">
    <source>
        <dbReference type="Proteomes" id="UP000199460"/>
    </source>
</evidence>
<dbReference type="RefSeq" id="WP_394328132.1">
    <property type="nucleotide sequence ID" value="NZ_FNJJ01000002.1"/>
</dbReference>
<keyword evidence="4" id="KW-1185">Reference proteome</keyword>
<protein>
    <submittedName>
        <fullName evidence="3">Uncharacterized protein</fullName>
    </submittedName>
</protein>
<evidence type="ECO:0000256" key="2">
    <source>
        <dbReference type="SAM" id="SignalP"/>
    </source>
</evidence>
<dbReference type="EMBL" id="FNJJ01000002">
    <property type="protein sequence ID" value="SDO94610.1"/>
    <property type="molecule type" value="Genomic_DNA"/>
</dbReference>
<accession>A0A1H0NQG9</accession>
<evidence type="ECO:0000313" key="3">
    <source>
        <dbReference type="EMBL" id="SDO94610.1"/>
    </source>
</evidence>
<sequence length="190" mass="20223">MKTQLTLAALTLSLMTTGVFAAPSSAPFPLVGEAKDSQVQQQPVAPLAENGSERTSGVQRIQLAEDGSDRTPGAQRIQLVEGGYDRTPGAQRVQLAEGGYDRTPSAQRLQLAEDGSDRTPGAQRIQLVEGGYEPYSGCPTCSAGRGRFRSPDQAAWPHCLSLGVTPKARRMPGFFYAFHASHAVPVAGKR</sequence>
<gene>
    <name evidence="3" type="ORF">SAMN05216213_102384</name>
</gene>
<name>A0A1H0NQG9_9GAMM</name>